<dbReference type="EMBL" id="NUBY01000244">
    <property type="protein sequence ID" value="PEP90577.1"/>
    <property type="molecule type" value="Genomic_DNA"/>
</dbReference>
<sequence>MENKVSYGLKNVHYARYEVKDGLVTFQTPIPLPGAVELTNEPRGDLIEFYA</sequence>
<comment type="caution">
    <text evidence="1">The sequence shown here is derived from an EMBL/GenBank/DDBJ whole genome shotgun (WGS) entry which is preliminary data.</text>
</comment>
<evidence type="ECO:0000313" key="3">
    <source>
        <dbReference type="Proteomes" id="UP000220841"/>
    </source>
</evidence>
<protein>
    <submittedName>
        <fullName evidence="1">Phage tail protein</fullName>
    </submittedName>
</protein>
<evidence type="ECO:0000313" key="1">
    <source>
        <dbReference type="EMBL" id="PEP89768.1"/>
    </source>
</evidence>
<dbReference type="Proteomes" id="UP000220841">
    <property type="component" value="Unassembled WGS sequence"/>
</dbReference>
<organism evidence="1 3">
    <name type="scientific">Bacillus toyonensis</name>
    <dbReference type="NCBI Taxonomy" id="155322"/>
    <lineage>
        <taxon>Bacteria</taxon>
        <taxon>Bacillati</taxon>
        <taxon>Bacillota</taxon>
        <taxon>Bacilli</taxon>
        <taxon>Bacillales</taxon>
        <taxon>Bacillaceae</taxon>
        <taxon>Bacillus</taxon>
        <taxon>Bacillus cereus group</taxon>
    </lineage>
</organism>
<evidence type="ECO:0000313" key="2">
    <source>
        <dbReference type="EMBL" id="PEP90577.1"/>
    </source>
</evidence>
<accession>A0A2A8H831</accession>
<proteinExistence type="predicted"/>
<name>A0A2A8H831_9BACI</name>
<gene>
    <name evidence="2" type="ORF">CN585_28170</name>
    <name evidence="1" type="ORF">CN585_28435</name>
</gene>
<dbReference type="EMBL" id="NUBY01000257">
    <property type="protein sequence ID" value="PEP89768.1"/>
    <property type="molecule type" value="Genomic_DNA"/>
</dbReference>
<feature type="non-terminal residue" evidence="1">
    <location>
        <position position="51"/>
    </location>
</feature>
<reference evidence="1 3" key="1">
    <citation type="submission" date="2017-09" db="EMBL/GenBank/DDBJ databases">
        <title>Large-scale bioinformatics analysis of Bacillus genomes uncovers conserved roles of natural products in bacterial physiology.</title>
        <authorList>
            <consortium name="Agbiome Team Llc"/>
            <person name="Bleich R.M."/>
            <person name="Grubbs K.J."/>
            <person name="Santa Maria K.C."/>
            <person name="Allen S.E."/>
            <person name="Farag S."/>
            <person name="Shank E.A."/>
            <person name="Bowers A."/>
        </authorList>
    </citation>
    <scope>NUCLEOTIDE SEQUENCE [LARGE SCALE GENOMIC DNA]</scope>
    <source>
        <strain evidence="1 3">AFS021349</strain>
    </source>
</reference>
<dbReference type="AlphaFoldDB" id="A0A2A8H831"/>